<evidence type="ECO:0008006" key="3">
    <source>
        <dbReference type="Google" id="ProtNLM"/>
    </source>
</evidence>
<protein>
    <recommendedName>
        <fullName evidence="3">HicB-like antitoxin of toxin-antitoxin system domain-containing protein</fullName>
    </recommendedName>
</protein>
<dbReference type="Gene3D" id="3.30.160.250">
    <property type="match status" value="1"/>
</dbReference>
<sequence>MVISKPSQIKLSVSITKQGKRYVAYSPALDFVTSGRSETEARKRFAEGVLLFLEGLEEMGTTEEVLKSLGWERERKQWQPPKIVSHSSMSLRIPVAV</sequence>
<dbReference type="SUPFAM" id="SSF143100">
    <property type="entry name" value="TTHA1013/TTHA0281-like"/>
    <property type="match status" value="1"/>
</dbReference>
<reference evidence="1 2" key="1">
    <citation type="journal article" date="2016" name="Nat. Commun.">
        <title>Thousands of microbial genomes shed light on interconnected biogeochemical processes in an aquifer system.</title>
        <authorList>
            <person name="Anantharaman K."/>
            <person name="Brown C.T."/>
            <person name="Hug L.A."/>
            <person name="Sharon I."/>
            <person name="Castelle C.J."/>
            <person name="Probst A.J."/>
            <person name="Thomas B.C."/>
            <person name="Singh A."/>
            <person name="Wilkins M.J."/>
            <person name="Karaoz U."/>
            <person name="Brodie E.L."/>
            <person name="Williams K.H."/>
            <person name="Hubbard S.S."/>
            <person name="Banfield J.F."/>
        </authorList>
    </citation>
    <scope>NUCLEOTIDE SEQUENCE [LARGE SCALE GENOMIC DNA]</scope>
</reference>
<dbReference type="InterPro" id="IPR035069">
    <property type="entry name" value="TTHA1013/TTHA0281-like"/>
</dbReference>
<evidence type="ECO:0000313" key="1">
    <source>
        <dbReference type="EMBL" id="OGZ45674.1"/>
    </source>
</evidence>
<comment type="caution">
    <text evidence="1">The sequence shown here is derived from an EMBL/GenBank/DDBJ whole genome shotgun (WGS) entry which is preliminary data.</text>
</comment>
<dbReference type="AlphaFoldDB" id="A0A1G2G5Z8"/>
<dbReference type="Proteomes" id="UP000177785">
    <property type="component" value="Unassembled WGS sequence"/>
</dbReference>
<accession>A0A1G2G5Z8</accession>
<proteinExistence type="predicted"/>
<name>A0A1G2G5Z8_9BACT</name>
<gene>
    <name evidence="1" type="ORF">A2756_02085</name>
</gene>
<organism evidence="1 2">
    <name type="scientific">Candidatus Ryanbacteria bacterium RIFCSPHIGHO2_01_FULL_48_27</name>
    <dbReference type="NCBI Taxonomy" id="1802115"/>
    <lineage>
        <taxon>Bacteria</taxon>
        <taxon>Candidatus Ryaniibacteriota</taxon>
    </lineage>
</organism>
<evidence type="ECO:0000313" key="2">
    <source>
        <dbReference type="Proteomes" id="UP000177785"/>
    </source>
</evidence>
<dbReference type="EMBL" id="MHNL01000005">
    <property type="protein sequence ID" value="OGZ45674.1"/>
    <property type="molecule type" value="Genomic_DNA"/>
</dbReference>